<feature type="transmembrane region" description="Helical" evidence="9">
    <location>
        <begin position="140"/>
        <end position="161"/>
    </location>
</feature>
<feature type="region of interest" description="Disordered" evidence="8">
    <location>
        <begin position="1278"/>
        <end position="1355"/>
    </location>
</feature>
<feature type="transmembrane region" description="Helical" evidence="9">
    <location>
        <begin position="347"/>
        <end position="366"/>
    </location>
</feature>
<keyword evidence="11" id="KW-1185">Reference proteome</keyword>
<dbReference type="GO" id="GO:0009252">
    <property type="term" value="P:peptidoglycan biosynthetic process"/>
    <property type="evidence" value="ECO:0007669"/>
    <property type="project" value="UniProtKB-KW"/>
</dbReference>
<dbReference type="GO" id="GO:0034204">
    <property type="term" value="P:lipid translocation"/>
    <property type="evidence" value="ECO:0007669"/>
    <property type="project" value="TreeGrafter"/>
</dbReference>
<evidence type="ECO:0008006" key="12">
    <source>
        <dbReference type="Google" id="ProtNLM"/>
    </source>
</evidence>
<dbReference type="Proteomes" id="UP000252345">
    <property type="component" value="Unassembled WGS sequence"/>
</dbReference>
<dbReference type="GO" id="GO:0005886">
    <property type="term" value="C:plasma membrane"/>
    <property type="evidence" value="ECO:0007669"/>
    <property type="project" value="UniProtKB-SubCell"/>
</dbReference>
<feature type="compositionally biased region" description="Polar residues" evidence="8">
    <location>
        <begin position="1304"/>
        <end position="1333"/>
    </location>
</feature>
<feature type="transmembrane region" description="Helical" evidence="9">
    <location>
        <begin position="1254"/>
        <end position="1272"/>
    </location>
</feature>
<feature type="compositionally biased region" description="Polar residues" evidence="8">
    <location>
        <begin position="1090"/>
        <end position="1104"/>
    </location>
</feature>
<dbReference type="CDD" id="cd13123">
    <property type="entry name" value="MATE_MurJ_like"/>
    <property type="match status" value="1"/>
</dbReference>
<feature type="transmembrane region" description="Helical" evidence="9">
    <location>
        <begin position="68"/>
        <end position="90"/>
    </location>
</feature>
<feature type="region of interest" description="Disordered" evidence="8">
    <location>
        <begin position="1"/>
        <end position="21"/>
    </location>
</feature>
<keyword evidence="5" id="KW-0573">Peptidoglycan synthesis</keyword>
<sequence>MTRGRRAAAGRNGGTSQDSVGRNSIIMASGTAASRVTGQIRTILLAAAIGTTGIAADAYQTGAMIPQVMFTLISGGIFNAVLVPQIVRTLKEEDAEDRLNKLITASIALLAGLTLVLMLGTSVLTSIYLNSKWNPAQRALANAFTLWCMPQVFFYGLYTVLGQILAATGRFTAYAWSSVGANVISCAGFLAFIAMFGNAQKQPMDFWTTDKVGLTAGAWTLGVAFQAVVLFIPLIRSGFTYRPRWGLKGIGLRSMGPVAAWSLGVVVIDQLANIVNARITNGAPLEGNPFDIAGNGSYQNAYTLYMLPYSLIAVSVSTAIFPQLSQAIADGRLGDARQALSRSLRNVGLMMCFFSVVMLVIPVPIVRALLPSVSVHEAVLISGPLLGLTLGLAAVSAFLLIQRTFYAFEDGRQPFVFAAISNAVQVIMILVAVRLAPARYWTALVGLTMALSNIVSFPFLIHMLKRRFEGFLDGRRILATYARSLLAAVISGGLALLAKNPVTRMVGAEVDGRQGHMSWLQAVLICLVITLFVTVIYCLLLSLLHTNELTILTDGLVRRLGLEDRFKRLSTRTGSILAASDLPANPVQVQAALTGQPGRVIRSYSQPTGADDMEGALEQIENASLADAGSMNPQAWKQPVRIVPMMPAHMISRMHPSLGSSKASALTGNTGAAPTESPDAGLHAAHAGPADSAGPSGSTPAAIPTSAVSGSHIAAQVPSATTPAPHSPNPTPSKYGVHENPGIMKPSTNDILLDRYQLEAQLRRSPGLSVWRAQDKVLDRPCQLFIVTDAKAVGAASAAASTLALSSGRRFTPVYQLHARDGIALIVTGLDPGISLAERLQGPLDGHALSFESMRTIIGESAQALATLRSAGLDRLTISPGLIRLAGSGVTVADAPVLTMLEPWQAGETPGTTGDEGMTVRQLSAVLYTTLTGSMPVDNRREPFDLAALPQGTPEEFRIICARGLDLHTPDGEEPTPLVTLAELTALLGPWTPPEELTDRDIIWPDRAGRASIETVQLKPVREEDVLDLPDSLYIAGAPVRKTLAEPRWGTNQLLFPDRSEVEMLDPSQDDADLFSLFDERRLQRRRTSSEPVSQSERATWPTRTVDVTTLRRARAMDEEADSDLFAQAGNSPSTDENDGRSAAGRTVPSWDFAPYDSDADTGNLDLSRPLETDPADLPGDGQEETDSPVSPKAGGRRAHPSPQRPPSFAPSGGNVVPSLAYDYVMDEGEEDGTDNEEDVADARLLGRFTTKSVVIALGACLLVIGLVWASINLVGHRGAKSDHDGSWPDMSNVPFPSDGQRPSPDQNGAKSEGKSATQPHKTSKVQHGSRSASAVPKPHIPTNTTAYPTTTQTFLSHPAGQSGYAWYVRLDAPHEVSRLEVSIRQQGGHGQVYANATGSTPTAGGSLADFSFDPSGVTKVMLKKPVTTQDLIIWVPQDGLPEGGTLHFNGVQAF</sequence>
<feature type="region of interest" description="Disordered" evidence="8">
    <location>
        <begin position="1085"/>
        <end position="1104"/>
    </location>
</feature>
<organism evidence="10 11">
    <name type="scientific">Bifidobacterium xylocopae</name>
    <dbReference type="NCBI Taxonomy" id="2493119"/>
    <lineage>
        <taxon>Bacteria</taxon>
        <taxon>Bacillati</taxon>
        <taxon>Actinomycetota</taxon>
        <taxon>Actinomycetes</taxon>
        <taxon>Bifidobacteriales</taxon>
        <taxon>Bifidobacteriaceae</taxon>
        <taxon>Bifidobacterium</taxon>
    </lineage>
</organism>
<dbReference type="GO" id="GO:0015648">
    <property type="term" value="F:lipid-linked peptidoglycan transporter activity"/>
    <property type="evidence" value="ECO:0007669"/>
    <property type="project" value="TreeGrafter"/>
</dbReference>
<keyword evidence="3 9" id="KW-0812">Transmembrane</keyword>
<dbReference type="PANTHER" id="PTHR47019:SF1">
    <property type="entry name" value="LIPID II FLIPPASE MURJ"/>
    <property type="match status" value="1"/>
</dbReference>
<reference evidence="10 11" key="1">
    <citation type="submission" date="2017-10" db="EMBL/GenBank/DDBJ databases">
        <title>Bifidobacterium xylocopum sp. nov. and Bifidobacterium aemilianum sp. nov., from the carpenter bee (Xylocopa violacea) digestive tract.</title>
        <authorList>
            <person name="Alberoni D."/>
            <person name="Baffoni L."/>
            <person name="Di Gioia D."/>
            <person name="Gaggia F."/>
            <person name="Biavati B."/>
        </authorList>
    </citation>
    <scope>NUCLEOTIDE SEQUENCE [LARGE SCALE GENOMIC DNA]</scope>
    <source>
        <strain evidence="10 11">XV2</strain>
    </source>
</reference>
<feature type="transmembrane region" description="Helical" evidence="9">
    <location>
        <begin position="378"/>
        <end position="401"/>
    </location>
</feature>
<dbReference type="OrthoDB" id="9786339at2"/>
<feature type="compositionally biased region" description="Low complexity" evidence="8">
    <location>
        <begin position="1343"/>
        <end position="1354"/>
    </location>
</feature>
<keyword evidence="7 9" id="KW-0472">Membrane</keyword>
<dbReference type="RefSeq" id="WP_113853077.1">
    <property type="nucleotide sequence ID" value="NZ_PDCH01000003.1"/>
</dbReference>
<evidence type="ECO:0000256" key="5">
    <source>
        <dbReference type="ARBA" id="ARBA00022984"/>
    </source>
</evidence>
<evidence type="ECO:0000256" key="1">
    <source>
        <dbReference type="ARBA" id="ARBA00004651"/>
    </source>
</evidence>
<evidence type="ECO:0000313" key="11">
    <source>
        <dbReference type="Proteomes" id="UP000252345"/>
    </source>
</evidence>
<evidence type="ECO:0000256" key="8">
    <source>
        <dbReference type="SAM" id="MobiDB-lite"/>
    </source>
</evidence>
<feature type="region of interest" description="Disordered" evidence="8">
    <location>
        <begin position="1120"/>
        <end position="1216"/>
    </location>
</feature>
<accession>A0A366KD51</accession>
<evidence type="ECO:0000256" key="7">
    <source>
        <dbReference type="ARBA" id="ARBA00023136"/>
    </source>
</evidence>
<evidence type="ECO:0000256" key="2">
    <source>
        <dbReference type="ARBA" id="ARBA00022475"/>
    </source>
</evidence>
<feature type="transmembrane region" description="Helical" evidence="9">
    <location>
        <begin position="413"/>
        <end position="434"/>
    </location>
</feature>
<feature type="transmembrane region" description="Helical" evidence="9">
    <location>
        <begin position="440"/>
        <end position="461"/>
    </location>
</feature>
<keyword evidence="6 9" id="KW-1133">Transmembrane helix</keyword>
<dbReference type="EMBL" id="PDCH01000003">
    <property type="protein sequence ID" value="RBP99675.1"/>
    <property type="molecule type" value="Genomic_DNA"/>
</dbReference>
<evidence type="ECO:0000256" key="6">
    <source>
        <dbReference type="ARBA" id="ARBA00022989"/>
    </source>
</evidence>
<evidence type="ECO:0000256" key="9">
    <source>
        <dbReference type="SAM" id="Phobius"/>
    </source>
</evidence>
<evidence type="ECO:0000256" key="3">
    <source>
        <dbReference type="ARBA" id="ARBA00022692"/>
    </source>
</evidence>
<evidence type="ECO:0000313" key="10">
    <source>
        <dbReference type="EMBL" id="RBP99675.1"/>
    </source>
</evidence>
<dbReference type="GO" id="GO:0008360">
    <property type="term" value="P:regulation of cell shape"/>
    <property type="evidence" value="ECO:0007669"/>
    <property type="project" value="UniProtKB-KW"/>
</dbReference>
<proteinExistence type="predicted"/>
<dbReference type="Gene3D" id="1.10.510.10">
    <property type="entry name" value="Transferase(Phosphotransferase) domain 1"/>
    <property type="match status" value="1"/>
</dbReference>
<gene>
    <name evidence="10" type="ORF">CRD59_02820</name>
</gene>
<protein>
    <recommendedName>
        <fullName evidence="12">Virulence factor protein</fullName>
    </recommendedName>
</protein>
<feature type="transmembrane region" description="Helical" evidence="9">
    <location>
        <begin position="216"/>
        <end position="235"/>
    </location>
</feature>
<dbReference type="InterPro" id="IPR004268">
    <property type="entry name" value="MurJ"/>
</dbReference>
<feature type="transmembrane region" description="Helical" evidence="9">
    <location>
        <begin position="481"/>
        <end position="498"/>
    </location>
</feature>
<keyword evidence="4" id="KW-0133">Cell shape</keyword>
<dbReference type="InterPro" id="IPR051050">
    <property type="entry name" value="Lipid_II_flippase_MurJ/MviN"/>
</dbReference>
<comment type="subcellular location">
    <subcellularLocation>
        <location evidence="1">Cell membrane</location>
        <topology evidence="1">Multi-pass membrane protein</topology>
    </subcellularLocation>
</comment>
<feature type="transmembrane region" description="Helical" evidence="9">
    <location>
        <begin position="102"/>
        <end position="128"/>
    </location>
</feature>
<feature type="region of interest" description="Disordered" evidence="8">
    <location>
        <begin position="655"/>
        <end position="743"/>
    </location>
</feature>
<comment type="caution">
    <text evidence="10">The sequence shown here is derived from an EMBL/GenBank/DDBJ whole genome shotgun (WGS) entry which is preliminary data.</text>
</comment>
<dbReference type="PANTHER" id="PTHR47019">
    <property type="entry name" value="LIPID II FLIPPASE MURJ"/>
    <property type="match status" value="1"/>
</dbReference>
<evidence type="ECO:0000256" key="4">
    <source>
        <dbReference type="ARBA" id="ARBA00022960"/>
    </source>
</evidence>
<dbReference type="Pfam" id="PF03023">
    <property type="entry name" value="MurJ"/>
    <property type="match status" value="1"/>
</dbReference>
<feature type="compositionally biased region" description="Polar residues" evidence="8">
    <location>
        <begin position="658"/>
        <end position="672"/>
    </location>
</feature>
<feature type="transmembrane region" description="Helical" evidence="9">
    <location>
        <begin position="173"/>
        <end position="196"/>
    </location>
</feature>
<feature type="transmembrane region" description="Helical" evidence="9">
    <location>
        <begin position="518"/>
        <end position="544"/>
    </location>
</feature>
<name>A0A366KD51_9BIFI</name>
<keyword evidence="2" id="KW-1003">Cell membrane</keyword>
<feature type="transmembrane region" description="Helical" evidence="9">
    <location>
        <begin position="43"/>
        <end position="62"/>
    </location>
</feature>